<feature type="region of interest" description="Disordered" evidence="1">
    <location>
        <begin position="1"/>
        <end position="34"/>
    </location>
</feature>
<feature type="non-terminal residue" evidence="2">
    <location>
        <position position="130"/>
    </location>
</feature>
<reference evidence="2" key="1">
    <citation type="submission" date="2022-08" db="EMBL/GenBank/DDBJ databases">
        <authorList>
            <consortium name="DOE Joint Genome Institute"/>
            <person name="Min B."/>
            <person name="Riley R."/>
            <person name="Sierra-Patev S."/>
            <person name="Naranjo-Ortiz M."/>
            <person name="Looney B."/>
            <person name="Konkel Z."/>
            <person name="Slot J.C."/>
            <person name="Sakamoto Y."/>
            <person name="Steenwyk J.L."/>
            <person name="Rokas A."/>
            <person name="Carro J."/>
            <person name="Camarero S."/>
            <person name="Ferreira P."/>
            <person name="Molpeceres G."/>
            <person name="Ruiz-Duenas F.J."/>
            <person name="Serrano A."/>
            <person name="Henrissat B."/>
            <person name="Drula E."/>
            <person name="Hughes K.W."/>
            <person name="Mata J.L."/>
            <person name="Ishikawa N.K."/>
            <person name="Vargas-Isla R."/>
            <person name="Ushijima S."/>
            <person name="Smith C.A."/>
            <person name="Ahrendt S."/>
            <person name="Andreopoulos W."/>
            <person name="He G."/>
            <person name="Labutti K."/>
            <person name="Lipzen A."/>
            <person name="Ng V."/>
            <person name="Sandor L."/>
            <person name="Barry K."/>
            <person name="Martinez A.T."/>
            <person name="Xiao Y."/>
            <person name="Gibbons J.G."/>
            <person name="Terashima K."/>
            <person name="Hibbett D.S."/>
            <person name="Grigoriev I.V."/>
        </authorList>
    </citation>
    <scope>NUCLEOTIDE SEQUENCE</scope>
    <source>
        <strain evidence="2">TFB9207</strain>
    </source>
</reference>
<dbReference type="Proteomes" id="UP001163846">
    <property type="component" value="Unassembled WGS sequence"/>
</dbReference>
<evidence type="ECO:0000313" key="2">
    <source>
        <dbReference type="EMBL" id="KAJ3835526.1"/>
    </source>
</evidence>
<accession>A0AA38P3H5</accession>
<protein>
    <submittedName>
        <fullName evidence="2">Uncharacterized protein</fullName>
    </submittedName>
</protein>
<dbReference type="AlphaFoldDB" id="A0AA38P3H5"/>
<evidence type="ECO:0000313" key="3">
    <source>
        <dbReference type="Proteomes" id="UP001163846"/>
    </source>
</evidence>
<keyword evidence="3" id="KW-1185">Reference proteome</keyword>
<gene>
    <name evidence="2" type="ORF">F5878DRAFT_543016</name>
</gene>
<name>A0AA38P3H5_9AGAR</name>
<proteinExistence type="predicted"/>
<evidence type="ECO:0000256" key="1">
    <source>
        <dbReference type="SAM" id="MobiDB-lite"/>
    </source>
</evidence>
<organism evidence="2 3">
    <name type="scientific">Lentinula raphanica</name>
    <dbReference type="NCBI Taxonomy" id="153919"/>
    <lineage>
        <taxon>Eukaryota</taxon>
        <taxon>Fungi</taxon>
        <taxon>Dikarya</taxon>
        <taxon>Basidiomycota</taxon>
        <taxon>Agaricomycotina</taxon>
        <taxon>Agaricomycetes</taxon>
        <taxon>Agaricomycetidae</taxon>
        <taxon>Agaricales</taxon>
        <taxon>Marasmiineae</taxon>
        <taxon>Omphalotaceae</taxon>
        <taxon>Lentinula</taxon>
    </lineage>
</organism>
<comment type="caution">
    <text evidence="2">The sequence shown here is derived from an EMBL/GenBank/DDBJ whole genome shotgun (WGS) entry which is preliminary data.</text>
</comment>
<dbReference type="EMBL" id="MU806403">
    <property type="protein sequence ID" value="KAJ3835526.1"/>
    <property type="molecule type" value="Genomic_DNA"/>
</dbReference>
<feature type="compositionally biased region" description="Polar residues" evidence="1">
    <location>
        <begin position="82"/>
        <end position="93"/>
    </location>
</feature>
<sequence>MTQHTPSKVDETRAKLSGIRRSGPSIAQEGRQRRTHVAGLEDFLKKLPLEQKLKRNHEIEEKNLVRREKQARHRAGLEEENGSPSASLISVSSEEWNTIRRSKTLFERVKDYIPAKFLAWMLEMNDVETE</sequence>
<feature type="region of interest" description="Disordered" evidence="1">
    <location>
        <begin position="61"/>
        <end position="93"/>
    </location>
</feature>